<dbReference type="EMBL" id="KN825951">
    <property type="protein sequence ID" value="KIK80712.1"/>
    <property type="molecule type" value="Genomic_DNA"/>
</dbReference>
<dbReference type="SUPFAM" id="SSF56219">
    <property type="entry name" value="DNase I-like"/>
    <property type="match status" value="1"/>
</dbReference>
<dbReference type="InParanoid" id="A0A0D0CD91"/>
<feature type="non-terminal residue" evidence="2">
    <location>
        <position position="135"/>
    </location>
</feature>
<organism evidence="2 3">
    <name type="scientific">Paxillus rubicundulus Ve08.2h10</name>
    <dbReference type="NCBI Taxonomy" id="930991"/>
    <lineage>
        <taxon>Eukaryota</taxon>
        <taxon>Fungi</taxon>
        <taxon>Dikarya</taxon>
        <taxon>Basidiomycota</taxon>
        <taxon>Agaricomycotina</taxon>
        <taxon>Agaricomycetes</taxon>
        <taxon>Agaricomycetidae</taxon>
        <taxon>Boletales</taxon>
        <taxon>Paxilineae</taxon>
        <taxon>Paxillaceae</taxon>
        <taxon>Paxillus</taxon>
    </lineage>
</organism>
<evidence type="ECO:0000313" key="3">
    <source>
        <dbReference type="Proteomes" id="UP000054538"/>
    </source>
</evidence>
<reference evidence="3" key="2">
    <citation type="submission" date="2015-01" db="EMBL/GenBank/DDBJ databases">
        <title>Evolutionary Origins and Diversification of the Mycorrhizal Mutualists.</title>
        <authorList>
            <consortium name="DOE Joint Genome Institute"/>
            <consortium name="Mycorrhizal Genomics Consortium"/>
            <person name="Kohler A."/>
            <person name="Kuo A."/>
            <person name="Nagy L.G."/>
            <person name="Floudas D."/>
            <person name="Copeland A."/>
            <person name="Barry K.W."/>
            <person name="Cichocki N."/>
            <person name="Veneault-Fourrey C."/>
            <person name="LaButti K."/>
            <person name="Lindquist E.A."/>
            <person name="Lipzen A."/>
            <person name="Lundell T."/>
            <person name="Morin E."/>
            <person name="Murat C."/>
            <person name="Riley R."/>
            <person name="Ohm R."/>
            <person name="Sun H."/>
            <person name="Tunlid A."/>
            <person name="Henrissat B."/>
            <person name="Grigoriev I.V."/>
            <person name="Hibbett D.S."/>
            <person name="Martin F."/>
        </authorList>
    </citation>
    <scope>NUCLEOTIDE SEQUENCE [LARGE SCALE GENOMIC DNA]</scope>
    <source>
        <strain evidence="3">Ve08.2h10</strain>
    </source>
</reference>
<sequence length="135" mass="15506">LVSMSIDSNMWTQLPFPSRDIVVIQLTGPNGRCTLFNIYNSGTSADMLRALVTYLETNILQIRNAENSYMIWLGDFNRHHPLWEEDRNSHLLTNHYLSEAQPLIQLLADCGMAMPLPKDMPTLEALAMKNWMRPD</sequence>
<dbReference type="OrthoDB" id="2840473at2759"/>
<dbReference type="AlphaFoldDB" id="A0A0D0CD91"/>
<feature type="domain" description="Endonuclease/exonuclease/phosphatase" evidence="1">
    <location>
        <begin position="35"/>
        <end position="125"/>
    </location>
</feature>
<proteinExistence type="predicted"/>
<evidence type="ECO:0000259" key="1">
    <source>
        <dbReference type="Pfam" id="PF14529"/>
    </source>
</evidence>
<dbReference type="Pfam" id="PF14529">
    <property type="entry name" value="Exo_endo_phos_2"/>
    <property type="match status" value="1"/>
</dbReference>
<keyword evidence="3" id="KW-1185">Reference proteome</keyword>
<dbReference type="STRING" id="930991.A0A0D0CD91"/>
<dbReference type="Gene3D" id="3.60.10.10">
    <property type="entry name" value="Endonuclease/exonuclease/phosphatase"/>
    <property type="match status" value="1"/>
</dbReference>
<feature type="non-terminal residue" evidence="2">
    <location>
        <position position="1"/>
    </location>
</feature>
<dbReference type="HOGENOM" id="CLU_132777_0_0_1"/>
<dbReference type="GO" id="GO:0003824">
    <property type="term" value="F:catalytic activity"/>
    <property type="evidence" value="ECO:0007669"/>
    <property type="project" value="InterPro"/>
</dbReference>
<dbReference type="Proteomes" id="UP000054538">
    <property type="component" value="Unassembled WGS sequence"/>
</dbReference>
<accession>A0A0D0CD91</accession>
<evidence type="ECO:0000313" key="2">
    <source>
        <dbReference type="EMBL" id="KIK80712.1"/>
    </source>
</evidence>
<dbReference type="InterPro" id="IPR036691">
    <property type="entry name" value="Endo/exonu/phosph_ase_sf"/>
</dbReference>
<reference evidence="2 3" key="1">
    <citation type="submission" date="2014-04" db="EMBL/GenBank/DDBJ databases">
        <authorList>
            <consortium name="DOE Joint Genome Institute"/>
            <person name="Kuo A."/>
            <person name="Kohler A."/>
            <person name="Jargeat P."/>
            <person name="Nagy L.G."/>
            <person name="Floudas D."/>
            <person name="Copeland A."/>
            <person name="Barry K.W."/>
            <person name="Cichocki N."/>
            <person name="Veneault-Fourrey C."/>
            <person name="LaButti K."/>
            <person name="Lindquist E.A."/>
            <person name="Lipzen A."/>
            <person name="Lundell T."/>
            <person name="Morin E."/>
            <person name="Murat C."/>
            <person name="Sun H."/>
            <person name="Tunlid A."/>
            <person name="Henrissat B."/>
            <person name="Grigoriev I.V."/>
            <person name="Hibbett D.S."/>
            <person name="Martin F."/>
            <person name="Nordberg H.P."/>
            <person name="Cantor M.N."/>
            <person name="Hua S.X."/>
        </authorList>
    </citation>
    <scope>NUCLEOTIDE SEQUENCE [LARGE SCALE GENOMIC DNA]</scope>
    <source>
        <strain evidence="2 3">Ve08.2h10</strain>
    </source>
</reference>
<gene>
    <name evidence="2" type="ORF">PAXRUDRAFT_96513</name>
</gene>
<protein>
    <recommendedName>
        <fullName evidence="1">Endonuclease/exonuclease/phosphatase domain-containing protein</fullName>
    </recommendedName>
</protein>
<name>A0A0D0CD91_9AGAM</name>
<dbReference type="InterPro" id="IPR005135">
    <property type="entry name" value="Endo/exonuclease/phosphatase"/>
</dbReference>